<proteinExistence type="predicted"/>
<dbReference type="Proteomes" id="UP000004840">
    <property type="component" value="Unassembled WGS sequence"/>
</dbReference>
<dbReference type="SUPFAM" id="SSF47336">
    <property type="entry name" value="ACP-like"/>
    <property type="match status" value="1"/>
</dbReference>
<dbReference type="InterPro" id="IPR036736">
    <property type="entry name" value="ACP-like_sf"/>
</dbReference>
<dbReference type="Gene3D" id="1.10.1200.10">
    <property type="entry name" value="ACP-like"/>
    <property type="match status" value="1"/>
</dbReference>
<reference evidence="2 3" key="1">
    <citation type="journal article" date="2012" name="J. Bacteriol.">
        <title>Genome Sequence of Corynebacterium casei UCMA 3821, Isolated from a Smear-Ripened Cheese.</title>
        <authorList>
            <person name="Monnet C."/>
            <person name="Loux V."/>
            <person name="Bento P."/>
            <person name="Gibrat J.F."/>
            <person name="Straub C."/>
            <person name="Bonnarme P."/>
            <person name="Landaud S."/>
            <person name="Irlinger F."/>
        </authorList>
    </citation>
    <scope>NUCLEOTIDE SEQUENCE [LARGE SCALE GENOMIC DNA]</scope>
    <source>
        <strain evidence="2 3">UCMA 3821</strain>
    </source>
</reference>
<gene>
    <name evidence="2" type="ORF">CCAS_12750</name>
</gene>
<dbReference type="Pfam" id="PF00550">
    <property type="entry name" value="PP-binding"/>
    <property type="match status" value="1"/>
</dbReference>
<dbReference type="RefSeq" id="WP_006823454.1">
    <property type="nucleotide sequence ID" value="NZ_CAFW01000094.1"/>
</dbReference>
<evidence type="ECO:0000313" key="3">
    <source>
        <dbReference type="Proteomes" id="UP000004840"/>
    </source>
</evidence>
<protein>
    <submittedName>
        <fullName evidence="2">Non-ribosomal siderophore peptide synthetase component</fullName>
    </submittedName>
</protein>
<evidence type="ECO:0000259" key="1">
    <source>
        <dbReference type="PROSITE" id="PS50075"/>
    </source>
</evidence>
<dbReference type="AlphaFoldDB" id="G7I0Q1"/>
<feature type="domain" description="Carrier" evidence="1">
    <location>
        <begin position="3"/>
        <end position="79"/>
    </location>
</feature>
<accession>G7I0Q1</accession>
<dbReference type="PROSITE" id="PS50075">
    <property type="entry name" value="CARRIER"/>
    <property type="match status" value="1"/>
</dbReference>
<dbReference type="EMBL" id="CAFW01000094">
    <property type="protein sequence ID" value="CCE56016.1"/>
    <property type="molecule type" value="Genomic_DNA"/>
</dbReference>
<dbReference type="InterPro" id="IPR009081">
    <property type="entry name" value="PP-bd_ACP"/>
</dbReference>
<organism evidence="2 3">
    <name type="scientific">Corynebacterium casei UCMA 3821</name>
    <dbReference type="NCBI Taxonomy" id="1110505"/>
    <lineage>
        <taxon>Bacteria</taxon>
        <taxon>Bacillati</taxon>
        <taxon>Actinomycetota</taxon>
        <taxon>Actinomycetes</taxon>
        <taxon>Mycobacteriales</taxon>
        <taxon>Corynebacteriaceae</taxon>
        <taxon>Corynebacterium</taxon>
    </lineage>
</organism>
<name>G7I0Q1_9CORY</name>
<comment type="caution">
    <text evidence="2">The sequence shown here is derived from an EMBL/GenBank/DDBJ whole genome shotgun (WGS) entry which is preliminary data.</text>
</comment>
<evidence type="ECO:0000313" key="2">
    <source>
        <dbReference type="EMBL" id="CCE56016.1"/>
    </source>
</evidence>
<sequence>MTSAEMLTGERVARDIADILETPASELDYAAKVSDVGLDSLTLITLVEEWRAVKPDLNFQELMAKETLGEWIDAVTDSAPKI</sequence>